<dbReference type="AlphaFoldDB" id="A0A183ST58"/>
<accession>A0A183ST58</accession>
<organism evidence="3">
    <name type="scientific">Schistocephalus solidus</name>
    <name type="common">Tapeworm</name>
    <dbReference type="NCBI Taxonomy" id="70667"/>
    <lineage>
        <taxon>Eukaryota</taxon>
        <taxon>Metazoa</taxon>
        <taxon>Spiralia</taxon>
        <taxon>Lophotrochozoa</taxon>
        <taxon>Platyhelminthes</taxon>
        <taxon>Cestoda</taxon>
        <taxon>Eucestoda</taxon>
        <taxon>Diphyllobothriidea</taxon>
        <taxon>Diphyllobothriidae</taxon>
        <taxon>Schistocephalus</taxon>
    </lineage>
</organism>
<keyword evidence="2" id="KW-1185">Reference proteome</keyword>
<dbReference type="WBParaSite" id="SSLN_0000768401-mRNA-1">
    <property type="protein sequence ID" value="SSLN_0000768401-mRNA-1"/>
    <property type="gene ID" value="SSLN_0000768401"/>
</dbReference>
<sequence>MDCTSVRVTIRGSSFGPFNPFFFSPKETGSRRSKNYFPVLTNNVEPGFELTLLFDASRCKTHGRTNPAHNTCPQPPRPTQRTAGLSPFTLAAWNVSSLLDNPSSNRPERRTALVAREPARQKVNSAALKETRFSEQGLLEKMFADYIVFWSGRPNADTNKAAVFRCHRLVALGSTAFPLSETI</sequence>
<evidence type="ECO:0000313" key="3">
    <source>
        <dbReference type="WBParaSite" id="SSLN_0000768401-mRNA-1"/>
    </source>
</evidence>
<reference evidence="3" key="1">
    <citation type="submission" date="2016-06" db="UniProtKB">
        <authorList>
            <consortium name="WormBaseParasite"/>
        </authorList>
    </citation>
    <scope>IDENTIFICATION</scope>
</reference>
<name>A0A183ST58_SCHSO</name>
<dbReference type="Proteomes" id="UP000275846">
    <property type="component" value="Unassembled WGS sequence"/>
</dbReference>
<evidence type="ECO:0000313" key="1">
    <source>
        <dbReference type="EMBL" id="VDL93791.1"/>
    </source>
</evidence>
<protein>
    <submittedName>
        <fullName evidence="1 3">Uncharacterized protein</fullName>
    </submittedName>
</protein>
<dbReference type="EMBL" id="UYSU01034129">
    <property type="protein sequence ID" value="VDL93791.1"/>
    <property type="molecule type" value="Genomic_DNA"/>
</dbReference>
<proteinExistence type="predicted"/>
<gene>
    <name evidence="1" type="ORF">SSLN_LOCUS7406</name>
</gene>
<reference evidence="1 2" key="2">
    <citation type="submission" date="2018-11" db="EMBL/GenBank/DDBJ databases">
        <authorList>
            <consortium name="Pathogen Informatics"/>
        </authorList>
    </citation>
    <scope>NUCLEOTIDE SEQUENCE [LARGE SCALE GENOMIC DNA]</scope>
    <source>
        <strain evidence="1 2">NST_G2</strain>
    </source>
</reference>
<evidence type="ECO:0000313" key="2">
    <source>
        <dbReference type="Proteomes" id="UP000275846"/>
    </source>
</evidence>